<evidence type="ECO:0008006" key="3">
    <source>
        <dbReference type="Google" id="ProtNLM"/>
    </source>
</evidence>
<proteinExistence type="predicted"/>
<accession>A0ABQ1MMJ5</accession>
<evidence type="ECO:0000313" key="1">
    <source>
        <dbReference type="EMBL" id="GGC42847.1"/>
    </source>
</evidence>
<comment type="caution">
    <text evidence="1">The sequence shown here is derived from an EMBL/GenBank/DDBJ whole genome shotgun (WGS) entry which is preliminary data.</text>
</comment>
<name>A0ABQ1MMJ5_9SPHI</name>
<sequence>MIGLRAYPTGRKCSDVFCSFPRNIGQLYSQFSEEDIRERLTGEDLSKSGAVSLKRVVDTAKIYYKNPDILEQSIKDILGE</sequence>
<reference evidence="2" key="1">
    <citation type="journal article" date="2019" name="Int. J. Syst. Evol. Microbiol.">
        <title>The Global Catalogue of Microorganisms (GCM) 10K type strain sequencing project: providing services to taxonomists for standard genome sequencing and annotation.</title>
        <authorList>
            <consortium name="The Broad Institute Genomics Platform"/>
            <consortium name="The Broad Institute Genome Sequencing Center for Infectious Disease"/>
            <person name="Wu L."/>
            <person name="Ma J."/>
        </authorList>
    </citation>
    <scope>NUCLEOTIDE SEQUENCE [LARGE SCALE GENOMIC DNA]</scope>
    <source>
        <strain evidence="2">CGMCC 1.15342</strain>
    </source>
</reference>
<organism evidence="1 2">
    <name type="scientific">Parapedobacter defluvii</name>
    <dbReference type="NCBI Taxonomy" id="2045106"/>
    <lineage>
        <taxon>Bacteria</taxon>
        <taxon>Pseudomonadati</taxon>
        <taxon>Bacteroidota</taxon>
        <taxon>Sphingobacteriia</taxon>
        <taxon>Sphingobacteriales</taxon>
        <taxon>Sphingobacteriaceae</taxon>
        <taxon>Parapedobacter</taxon>
    </lineage>
</organism>
<keyword evidence="2" id="KW-1185">Reference proteome</keyword>
<protein>
    <recommendedName>
        <fullName evidence="3">DUF4325 domain-containing protein</fullName>
    </recommendedName>
</protein>
<dbReference type="Proteomes" id="UP000597338">
    <property type="component" value="Unassembled WGS sequence"/>
</dbReference>
<evidence type="ECO:0000313" key="2">
    <source>
        <dbReference type="Proteomes" id="UP000597338"/>
    </source>
</evidence>
<dbReference type="EMBL" id="BMIK01000019">
    <property type="protein sequence ID" value="GGC42847.1"/>
    <property type="molecule type" value="Genomic_DNA"/>
</dbReference>
<gene>
    <name evidence="1" type="ORF">GCM10011386_38890</name>
</gene>